<dbReference type="InterPro" id="IPR012001">
    <property type="entry name" value="Thiamin_PyroP_enz_TPP-bd_dom"/>
</dbReference>
<dbReference type="InterPro" id="IPR012000">
    <property type="entry name" value="Thiamin_PyroP_enz_cen_dom"/>
</dbReference>
<comment type="caution">
    <text evidence="17">The sequence shown here is derived from an EMBL/GenBank/DDBJ whole genome shotgun (WGS) entry which is preliminary data.</text>
</comment>
<accession>A0A7W7T0E2</accession>
<evidence type="ECO:0000256" key="11">
    <source>
        <dbReference type="ARBA" id="ARBA00023239"/>
    </source>
</evidence>
<dbReference type="Pfam" id="PF00205">
    <property type="entry name" value="TPP_enzyme_M"/>
    <property type="match status" value="1"/>
</dbReference>
<dbReference type="PANTHER" id="PTHR43452">
    <property type="entry name" value="PYRUVATE DECARBOXYLASE"/>
    <property type="match status" value="1"/>
</dbReference>
<dbReference type="GO" id="GO:0000287">
    <property type="term" value="F:magnesium ion binding"/>
    <property type="evidence" value="ECO:0007669"/>
    <property type="project" value="InterPro"/>
</dbReference>
<dbReference type="Proteomes" id="UP000542674">
    <property type="component" value="Unassembled WGS sequence"/>
</dbReference>
<proteinExistence type="inferred from homology"/>
<dbReference type="GO" id="GO:0004737">
    <property type="term" value="F:pyruvate decarboxylase activity"/>
    <property type="evidence" value="ECO:0007669"/>
    <property type="project" value="UniProtKB-EC"/>
</dbReference>
<evidence type="ECO:0000256" key="1">
    <source>
        <dbReference type="ARBA" id="ARBA00001041"/>
    </source>
</evidence>
<dbReference type="EMBL" id="JACHJS010000001">
    <property type="protein sequence ID" value="MBB4964281.1"/>
    <property type="molecule type" value="Genomic_DNA"/>
</dbReference>
<dbReference type="Pfam" id="PF02776">
    <property type="entry name" value="TPP_enzyme_N"/>
    <property type="match status" value="1"/>
</dbReference>
<keyword evidence="8" id="KW-0210">Decarboxylase</keyword>
<dbReference type="InterPro" id="IPR011766">
    <property type="entry name" value="TPP_enzyme_TPP-bd"/>
</dbReference>
<evidence type="ECO:0000256" key="4">
    <source>
        <dbReference type="ARBA" id="ARBA00007812"/>
    </source>
</evidence>
<dbReference type="GO" id="GO:0005829">
    <property type="term" value="C:cytosol"/>
    <property type="evidence" value="ECO:0007669"/>
    <property type="project" value="TreeGrafter"/>
</dbReference>
<evidence type="ECO:0000256" key="5">
    <source>
        <dbReference type="ARBA" id="ARBA00013202"/>
    </source>
</evidence>
<gene>
    <name evidence="17" type="ORF">F4559_001640</name>
</gene>
<keyword evidence="17" id="KW-0670">Pyruvate</keyword>
<reference evidence="17 18" key="1">
    <citation type="submission" date="2020-08" db="EMBL/GenBank/DDBJ databases">
        <title>Sequencing the genomes of 1000 actinobacteria strains.</title>
        <authorList>
            <person name="Klenk H.-P."/>
        </authorList>
    </citation>
    <scope>NUCLEOTIDE SEQUENCE [LARGE SCALE GENOMIC DNA]</scope>
    <source>
        <strain evidence="17 18">DSM 45084</strain>
    </source>
</reference>
<feature type="domain" description="Thiamine pyrophosphate enzyme N-terminal TPP-binding" evidence="16">
    <location>
        <begin position="4"/>
        <end position="108"/>
    </location>
</feature>
<feature type="binding site" evidence="12">
    <location>
        <position position="488"/>
    </location>
    <ligand>
        <name>Mg(2+)</name>
        <dbReference type="ChEBI" id="CHEBI:18420"/>
    </ligand>
</feature>
<evidence type="ECO:0000256" key="10">
    <source>
        <dbReference type="ARBA" id="ARBA00023052"/>
    </source>
</evidence>
<dbReference type="Gene3D" id="3.40.50.970">
    <property type="match status" value="2"/>
</dbReference>
<evidence type="ECO:0000259" key="14">
    <source>
        <dbReference type="Pfam" id="PF00205"/>
    </source>
</evidence>
<dbReference type="SUPFAM" id="SSF52467">
    <property type="entry name" value="DHS-like NAD/FAD-binding domain"/>
    <property type="match status" value="1"/>
</dbReference>
<dbReference type="GO" id="GO:0030976">
    <property type="term" value="F:thiamine pyrophosphate binding"/>
    <property type="evidence" value="ECO:0007669"/>
    <property type="project" value="InterPro"/>
</dbReference>
<feature type="binding site" evidence="12">
    <location>
        <position position="486"/>
    </location>
    <ligand>
        <name>Mg(2+)</name>
        <dbReference type="ChEBI" id="CHEBI:18420"/>
    </ligand>
</feature>
<feature type="domain" description="Thiamine pyrophosphate enzyme central" evidence="14">
    <location>
        <begin position="206"/>
        <end position="334"/>
    </location>
</feature>
<evidence type="ECO:0000256" key="12">
    <source>
        <dbReference type="PIRSR" id="PIRSR036565-2"/>
    </source>
</evidence>
<organism evidence="17 18">
    <name type="scientific">Saccharothrix violaceirubra</name>
    <dbReference type="NCBI Taxonomy" id="413306"/>
    <lineage>
        <taxon>Bacteria</taxon>
        <taxon>Bacillati</taxon>
        <taxon>Actinomycetota</taxon>
        <taxon>Actinomycetes</taxon>
        <taxon>Pseudonocardiales</taxon>
        <taxon>Pseudonocardiaceae</taxon>
        <taxon>Saccharothrix</taxon>
    </lineage>
</organism>
<evidence type="ECO:0000259" key="15">
    <source>
        <dbReference type="Pfam" id="PF02775"/>
    </source>
</evidence>
<dbReference type="PIRSF" id="PIRSF036565">
    <property type="entry name" value="Pyruvt_ip_decrb"/>
    <property type="match status" value="1"/>
</dbReference>
<evidence type="ECO:0000256" key="3">
    <source>
        <dbReference type="ARBA" id="ARBA00002938"/>
    </source>
</evidence>
<dbReference type="PANTHER" id="PTHR43452:SF1">
    <property type="entry name" value="PYRUVATE DECARBOXYLASE C186.09-RELATED"/>
    <property type="match status" value="1"/>
</dbReference>
<evidence type="ECO:0000256" key="13">
    <source>
        <dbReference type="RuleBase" id="RU362132"/>
    </source>
</evidence>
<dbReference type="Gene3D" id="3.40.50.1220">
    <property type="entry name" value="TPP-binding domain"/>
    <property type="match status" value="1"/>
</dbReference>
<evidence type="ECO:0000259" key="16">
    <source>
        <dbReference type="Pfam" id="PF02776"/>
    </source>
</evidence>
<protein>
    <recommendedName>
        <fullName evidence="6">Alpha-keto-acid decarboxylase</fullName>
        <ecNumber evidence="5">4.1.1.1</ecNumber>
    </recommendedName>
</protein>
<keyword evidence="11 17" id="KW-0456">Lyase</keyword>
<evidence type="ECO:0000256" key="8">
    <source>
        <dbReference type="ARBA" id="ARBA00022793"/>
    </source>
</evidence>
<evidence type="ECO:0000256" key="2">
    <source>
        <dbReference type="ARBA" id="ARBA00001964"/>
    </source>
</evidence>
<dbReference type="GO" id="GO:0000949">
    <property type="term" value="P:aromatic amino acid family catabolic process to alcohol via Ehrlich pathway"/>
    <property type="evidence" value="ECO:0007669"/>
    <property type="project" value="TreeGrafter"/>
</dbReference>
<dbReference type="Pfam" id="PF02775">
    <property type="entry name" value="TPP_enzyme_C"/>
    <property type="match status" value="1"/>
</dbReference>
<keyword evidence="9 12" id="KW-0460">Magnesium</keyword>
<comment type="cofactor">
    <cofactor evidence="12">
        <name>Mg(2+)</name>
        <dbReference type="ChEBI" id="CHEBI:18420"/>
    </cofactor>
    <text evidence="12">Binds 1 Mg(2+) per subunit.</text>
</comment>
<evidence type="ECO:0000313" key="17">
    <source>
        <dbReference type="EMBL" id="MBB4964281.1"/>
    </source>
</evidence>
<dbReference type="AlphaFoldDB" id="A0A7W7T0E2"/>
<evidence type="ECO:0000256" key="6">
    <source>
        <dbReference type="ARBA" id="ARBA00020054"/>
    </source>
</evidence>
<dbReference type="InterPro" id="IPR029035">
    <property type="entry name" value="DHS-like_NAD/FAD-binding_dom"/>
</dbReference>
<evidence type="ECO:0000313" key="18">
    <source>
        <dbReference type="Proteomes" id="UP000542674"/>
    </source>
</evidence>
<keyword evidence="10 13" id="KW-0786">Thiamine pyrophosphate</keyword>
<dbReference type="EC" id="4.1.1.1" evidence="5"/>
<comment type="catalytic activity">
    <reaction evidence="1">
        <text>a 2-oxocarboxylate + H(+) = an aldehyde + CO2</text>
        <dbReference type="Rhea" id="RHEA:11628"/>
        <dbReference type="ChEBI" id="CHEBI:15378"/>
        <dbReference type="ChEBI" id="CHEBI:16526"/>
        <dbReference type="ChEBI" id="CHEBI:17478"/>
        <dbReference type="ChEBI" id="CHEBI:35179"/>
        <dbReference type="EC" id="4.1.1.1"/>
    </reaction>
</comment>
<sequence>MTTTVARYLASRLASLGIEHVFGVPGNHLGPFLTAVGHTPGIEWIGTPTEVGAGYAADAYARVRPGPRIGAAAVTYSVGAFTLLNPIGGSYVEYVPVVAINATPTYEQWLNYRAIGLLTSHMSQRRESNLDVYRQVTVDAQVVTNAALAPVQIDAALVACLSERRPVYLEVMEDVWDAPCASPVGDLTARTRPVTARNEQVLGRAVDAAVALIEELGRPILWAGEEVDRFDLAGPFGELVEATGIPFCTTIGGKAVLSEDHPYFVGVYNGKSSTPWVYTVFQKWARVRIGIGSWSTSKNLGGERSIGPDWIVAAHDGVSVGASYFPDVRLPAFVEALRDRLVTRFGERHFEADYYARAHEAGLPVPSAYRSTRAVAAGTGLTYDLLFDRVNDLLAASPRTYTVVSDAGFSLLGSMSLHVSEKDGYLAQNSWLSIGYSVGAATGVALVRQDRRPLVFVGDGSFQEVVQELSTHVRHGLRPVIFVLDNEGFYGIEQMLVAPCYYTKPPSSEPDYYNILHPWRYDALAQVFGTATAPMTGVEVASEEDLADLLRRLGDRADSVNYGPVLVHVRLRRDDYPVSISYKVEECAQPEGGR</sequence>
<comment type="similarity">
    <text evidence="4 13">Belongs to the TPP enzyme family.</text>
</comment>
<evidence type="ECO:0000256" key="7">
    <source>
        <dbReference type="ARBA" id="ARBA00022723"/>
    </source>
</evidence>
<evidence type="ECO:0000256" key="9">
    <source>
        <dbReference type="ARBA" id="ARBA00022842"/>
    </source>
</evidence>
<comment type="cofactor">
    <cofactor evidence="2">
        <name>thiamine diphosphate</name>
        <dbReference type="ChEBI" id="CHEBI:58937"/>
    </cofactor>
</comment>
<dbReference type="InterPro" id="IPR029061">
    <property type="entry name" value="THDP-binding"/>
</dbReference>
<comment type="function">
    <text evidence="3">Decarboxylates branched-chain and aromatic alpha-keto acids to aldehydes.</text>
</comment>
<name>A0A7W7T0E2_9PSEU</name>
<feature type="binding site" evidence="12">
    <location>
        <position position="459"/>
    </location>
    <ligand>
        <name>Mg(2+)</name>
        <dbReference type="ChEBI" id="CHEBI:18420"/>
    </ligand>
</feature>
<dbReference type="SUPFAM" id="SSF52518">
    <property type="entry name" value="Thiamin diphosphate-binding fold (THDP-binding)"/>
    <property type="match status" value="2"/>
</dbReference>
<dbReference type="RefSeq" id="WP_184667188.1">
    <property type="nucleotide sequence ID" value="NZ_BAABAI010000027.1"/>
</dbReference>
<keyword evidence="18" id="KW-1185">Reference proteome</keyword>
<dbReference type="InterPro" id="IPR012110">
    <property type="entry name" value="PDC/IPDC-like"/>
</dbReference>
<feature type="domain" description="Thiamine pyrophosphate enzyme TPP-binding" evidence="15">
    <location>
        <begin position="417"/>
        <end position="568"/>
    </location>
</feature>
<keyword evidence="7 12" id="KW-0479">Metal-binding</keyword>